<dbReference type="GO" id="GO:0043682">
    <property type="term" value="F:P-type divalent copper transporter activity"/>
    <property type="evidence" value="ECO:0007669"/>
    <property type="project" value="TreeGrafter"/>
</dbReference>
<evidence type="ECO:0000256" key="8">
    <source>
        <dbReference type="ARBA" id="ARBA00022967"/>
    </source>
</evidence>
<dbReference type="InterPro" id="IPR018303">
    <property type="entry name" value="ATPase_P-typ_P_site"/>
</dbReference>
<dbReference type="InterPro" id="IPR023299">
    <property type="entry name" value="ATPase_P-typ_cyto_dom_N"/>
</dbReference>
<feature type="domain" description="Heavy metal binding" evidence="13">
    <location>
        <begin position="10"/>
        <end position="35"/>
    </location>
</feature>
<dbReference type="Proteomes" id="UP000199533">
    <property type="component" value="Unassembled WGS sequence"/>
</dbReference>
<dbReference type="SUPFAM" id="SSF56784">
    <property type="entry name" value="HAD-like"/>
    <property type="match status" value="1"/>
</dbReference>
<dbReference type="SFLD" id="SFLDG00002">
    <property type="entry name" value="C1.7:_P-type_atpase_like"/>
    <property type="match status" value="1"/>
</dbReference>
<dbReference type="SFLD" id="SFLDS00003">
    <property type="entry name" value="Haloacid_Dehalogenase"/>
    <property type="match status" value="1"/>
</dbReference>
<evidence type="ECO:0000259" key="12">
    <source>
        <dbReference type="Pfam" id="PF00122"/>
    </source>
</evidence>
<evidence type="ECO:0000313" key="15">
    <source>
        <dbReference type="Proteomes" id="UP000199533"/>
    </source>
</evidence>
<dbReference type="InterPro" id="IPR001757">
    <property type="entry name" value="P_typ_ATPase"/>
</dbReference>
<keyword evidence="7 11" id="KW-0067">ATP-binding</keyword>
<dbReference type="InterPro" id="IPR036412">
    <property type="entry name" value="HAD-like_sf"/>
</dbReference>
<keyword evidence="10 11" id="KW-0472">Membrane</keyword>
<keyword evidence="15" id="KW-1185">Reference proteome</keyword>
<evidence type="ECO:0000256" key="1">
    <source>
        <dbReference type="ARBA" id="ARBA00004651"/>
    </source>
</evidence>
<feature type="transmembrane region" description="Helical" evidence="11">
    <location>
        <begin position="683"/>
        <end position="702"/>
    </location>
</feature>
<dbReference type="GO" id="GO:0005524">
    <property type="term" value="F:ATP binding"/>
    <property type="evidence" value="ECO:0007669"/>
    <property type="project" value="UniProtKB-UniRule"/>
</dbReference>
<dbReference type="NCBIfam" id="TIGR01511">
    <property type="entry name" value="ATPase-IB1_Cu"/>
    <property type="match status" value="1"/>
</dbReference>
<evidence type="ECO:0000256" key="5">
    <source>
        <dbReference type="ARBA" id="ARBA00022723"/>
    </source>
</evidence>
<dbReference type="GO" id="GO:0016887">
    <property type="term" value="F:ATP hydrolysis activity"/>
    <property type="evidence" value="ECO:0007669"/>
    <property type="project" value="InterPro"/>
</dbReference>
<dbReference type="PANTHER" id="PTHR43520:SF8">
    <property type="entry name" value="P-TYPE CU(+) TRANSPORTER"/>
    <property type="match status" value="1"/>
</dbReference>
<dbReference type="InterPro" id="IPR008250">
    <property type="entry name" value="ATPase_P-typ_transduc_dom_A_sf"/>
</dbReference>
<dbReference type="Pfam" id="PF00122">
    <property type="entry name" value="E1-E2_ATPase"/>
    <property type="match status" value="1"/>
</dbReference>
<dbReference type="Pfam" id="PF00702">
    <property type="entry name" value="Hydrolase"/>
    <property type="match status" value="1"/>
</dbReference>
<comment type="similarity">
    <text evidence="2 11">Belongs to the cation transport ATPase (P-type) (TC 3.A.3) family. Type IB subfamily.</text>
</comment>
<name>A0A1I4H1D8_9PROT</name>
<evidence type="ECO:0000256" key="3">
    <source>
        <dbReference type="ARBA" id="ARBA00022475"/>
    </source>
</evidence>
<keyword evidence="4 11" id="KW-0812">Transmembrane</keyword>
<evidence type="ECO:0000256" key="9">
    <source>
        <dbReference type="ARBA" id="ARBA00022989"/>
    </source>
</evidence>
<dbReference type="SFLD" id="SFLDF00027">
    <property type="entry name" value="p-type_atpase"/>
    <property type="match status" value="1"/>
</dbReference>
<feature type="transmembrane region" description="Helical" evidence="11">
    <location>
        <begin position="118"/>
        <end position="137"/>
    </location>
</feature>
<dbReference type="GO" id="GO:0055070">
    <property type="term" value="P:copper ion homeostasis"/>
    <property type="evidence" value="ECO:0007669"/>
    <property type="project" value="TreeGrafter"/>
</dbReference>
<dbReference type="PRINTS" id="PR00119">
    <property type="entry name" value="CATATPASE"/>
</dbReference>
<feature type="transmembrane region" description="Helical" evidence="11">
    <location>
        <begin position="157"/>
        <end position="176"/>
    </location>
</feature>
<feature type="transmembrane region" description="Helical" evidence="11">
    <location>
        <begin position="339"/>
        <end position="362"/>
    </location>
</feature>
<keyword evidence="5 11" id="KW-0479">Metal-binding</keyword>
<dbReference type="SUPFAM" id="SSF81653">
    <property type="entry name" value="Calcium ATPase, transduction domain A"/>
    <property type="match status" value="1"/>
</dbReference>
<accession>A0A1I4H1D8</accession>
<evidence type="ECO:0000256" key="11">
    <source>
        <dbReference type="RuleBase" id="RU362081"/>
    </source>
</evidence>
<reference evidence="15" key="1">
    <citation type="submission" date="2016-10" db="EMBL/GenBank/DDBJ databases">
        <authorList>
            <person name="Varghese N."/>
            <person name="Submissions S."/>
        </authorList>
    </citation>
    <scope>NUCLEOTIDE SEQUENCE [LARGE SCALE GENOMIC DNA]</scope>
    <source>
        <strain evidence="15">Nm69</strain>
    </source>
</reference>
<dbReference type="Gene3D" id="2.70.150.10">
    <property type="entry name" value="Calcium-transporting ATPase, cytoplasmic transduction domain A"/>
    <property type="match status" value="1"/>
</dbReference>
<keyword evidence="8" id="KW-1278">Translocase</keyword>
<dbReference type="InterPro" id="IPR023214">
    <property type="entry name" value="HAD_sf"/>
</dbReference>
<dbReference type="InterPro" id="IPR044492">
    <property type="entry name" value="P_typ_ATPase_HD_dom"/>
</dbReference>
<proteinExistence type="inferred from homology"/>
<keyword evidence="3 11" id="KW-1003">Cell membrane</keyword>
<dbReference type="SUPFAM" id="SSF81665">
    <property type="entry name" value="Calcium ATPase, transmembrane domain M"/>
    <property type="match status" value="1"/>
</dbReference>
<dbReference type="RefSeq" id="WP_211753512.1">
    <property type="nucleotide sequence ID" value="NZ_FOSP01000066.1"/>
</dbReference>
<gene>
    <name evidence="14" type="ORF">SAMN05216302_10667</name>
</gene>
<evidence type="ECO:0000256" key="4">
    <source>
        <dbReference type="ARBA" id="ARBA00022692"/>
    </source>
</evidence>
<feature type="transmembrane region" description="Helical" evidence="11">
    <location>
        <begin position="53"/>
        <end position="73"/>
    </location>
</feature>
<dbReference type="Gene3D" id="3.40.1110.10">
    <property type="entry name" value="Calcium-transporting ATPase, cytoplasmic domain N"/>
    <property type="match status" value="1"/>
</dbReference>
<comment type="subcellular location">
    <subcellularLocation>
        <location evidence="1">Cell membrane</location>
        <topology evidence="1">Multi-pass membrane protein</topology>
    </subcellularLocation>
</comment>
<evidence type="ECO:0000256" key="6">
    <source>
        <dbReference type="ARBA" id="ARBA00022741"/>
    </source>
</evidence>
<dbReference type="Pfam" id="PF19335">
    <property type="entry name" value="HMBD"/>
    <property type="match status" value="1"/>
</dbReference>
<organism evidence="14 15">
    <name type="scientific">Nitrosomonas aestuarii</name>
    <dbReference type="NCBI Taxonomy" id="52441"/>
    <lineage>
        <taxon>Bacteria</taxon>
        <taxon>Pseudomonadati</taxon>
        <taxon>Pseudomonadota</taxon>
        <taxon>Betaproteobacteria</taxon>
        <taxon>Nitrosomonadales</taxon>
        <taxon>Nitrosomonadaceae</taxon>
        <taxon>Nitrosomonas</taxon>
    </lineage>
</organism>
<feature type="transmembrane region" description="Helical" evidence="11">
    <location>
        <begin position="307"/>
        <end position="333"/>
    </location>
</feature>
<feature type="domain" description="P-type ATPase A" evidence="12">
    <location>
        <begin position="194"/>
        <end position="294"/>
    </location>
</feature>
<dbReference type="GO" id="GO:0005507">
    <property type="term" value="F:copper ion binding"/>
    <property type="evidence" value="ECO:0007669"/>
    <property type="project" value="TreeGrafter"/>
</dbReference>
<dbReference type="InterPro" id="IPR045800">
    <property type="entry name" value="HMBD"/>
</dbReference>
<dbReference type="GO" id="GO:0005886">
    <property type="term" value="C:plasma membrane"/>
    <property type="evidence" value="ECO:0007669"/>
    <property type="project" value="UniProtKB-SubCell"/>
</dbReference>
<dbReference type="CDD" id="cd02094">
    <property type="entry name" value="P-type_ATPase_Cu-like"/>
    <property type="match status" value="1"/>
</dbReference>
<evidence type="ECO:0000313" key="14">
    <source>
        <dbReference type="EMBL" id="SFL35201.1"/>
    </source>
</evidence>
<dbReference type="PROSITE" id="PS00154">
    <property type="entry name" value="ATPASE_E1_E2"/>
    <property type="match status" value="1"/>
</dbReference>
<dbReference type="EMBL" id="FOSP01000066">
    <property type="protein sequence ID" value="SFL35201.1"/>
    <property type="molecule type" value="Genomic_DNA"/>
</dbReference>
<protein>
    <submittedName>
        <fullName evidence="14">Cu+-exporting ATPase</fullName>
    </submittedName>
</protein>
<dbReference type="InterPro" id="IPR023298">
    <property type="entry name" value="ATPase_P-typ_TM_dom_sf"/>
</dbReference>
<dbReference type="InterPro" id="IPR059000">
    <property type="entry name" value="ATPase_P-type_domA"/>
</dbReference>
<dbReference type="Gene3D" id="3.40.50.1000">
    <property type="entry name" value="HAD superfamily/HAD-like"/>
    <property type="match status" value="1"/>
</dbReference>
<dbReference type="FunFam" id="2.70.150.10:FF:000020">
    <property type="entry name" value="Copper-exporting P-type ATPase A"/>
    <property type="match status" value="1"/>
</dbReference>
<dbReference type="GO" id="GO:0060003">
    <property type="term" value="P:copper ion export"/>
    <property type="evidence" value="ECO:0007669"/>
    <property type="project" value="UniProtKB-ARBA"/>
</dbReference>
<dbReference type="AlphaFoldDB" id="A0A1I4H1D8"/>
<dbReference type="InterPro" id="IPR027256">
    <property type="entry name" value="P-typ_ATPase_IB"/>
</dbReference>
<evidence type="ECO:0000256" key="10">
    <source>
        <dbReference type="ARBA" id="ARBA00023136"/>
    </source>
</evidence>
<dbReference type="NCBIfam" id="TIGR01494">
    <property type="entry name" value="ATPase_P-type"/>
    <property type="match status" value="1"/>
</dbReference>
<dbReference type="STRING" id="52441.SAMN05216302_10667"/>
<evidence type="ECO:0000256" key="7">
    <source>
        <dbReference type="ARBA" id="ARBA00022840"/>
    </source>
</evidence>
<evidence type="ECO:0000256" key="2">
    <source>
        <dbReference type="ARBA" id="ARBA00006024"/>
    </source>
</evidence>
<dbReference type="PRINTS" id="PR00943">
    <property type="entry name" value="CUATPASE"/>
</dbReference>
<feature type="transmembrane region" description="Helical" evidence="11">
    <location>
        <begin position="85"/>
        <end position="106"/>
    </location>
</feature>
<keyword evidence="9 11" id="KW-1133">Transmembrane helix</keyword>
<dbReference type="PANTHER" id="PTHR43520">
    <property type="entry name" value="ATP7, ISOFORM B"/>
    <property type="match status" value="1"/>
</dbReference>
<dbReference type="NCBIfam" id="TIGR01525">
    <property type="entry name" value="ATPase-IB_hvy"/>
    <property type="match status" value="1"/>
</dbReference>
<feature type="transmembrane region" description="Helical" evidence="11">
    <location>
        <begin position="655"/>
        <end position="677"/>
    </location>
</feature>
<evidence type="ECO:0000259" key="13">
    <source>
        <dbReference type="Pfam" id="PF19335"/>
    </source>
</evidence>
<sequence length="709" mass="75180">MEINNSGAIYTCPMHPEVRQTGPGDCPKCGMTLEPLIANNSENAELADMTRRFWLAAIFSVPLVVISMGDLIPGQPISKIFSPKWRVILEFLLASPICLWSAWPFYVRGIDSIARKNLNMFTLIGLGVSVAYIYSVIAALMPDLFPASFRDSGGHVAVYFEAAGVIVTLILLGQVLELRARNQTSAAIKKLLGLAAKTARRINNDGSEEDVPLESVEIDDKIRVRPGDKIPVDGIIIEGQSSVDESMITGEPIPVEKITGDKVIGGTVNGTGSFVMEAQKVGAETLLARIIHMVAEAQRSKAPIQKLADVVSGYFVPAVIIIAMITFVVWTTIGPEPAMAYGIINAIAVLIIACPCALGLATPMSVMVSTGRGAAIGILFKDAESIEIMRKVNTLVVDKTGTLTEGKPKLVSVMPLGSFSEETLLKFAATLEKGSEHPLATAIVQGAEEKELIFGTSSNFESVTGKGVQGSIEGKSVALGNRALMEGLEIDFGDAYETAENFRSEGQTIMFVSVDGKPAGLIGVADPIKEGTHEAIQALHEEGVKIVMLTGDSQTTADAVARKLNIDQVIAGVLPEQKVDEVSRFQNLGYIVAMAGDGINDAPALAKANVGIAMGTGTDVAMESAGVTLVKGDLRGIVRARKLSRATIANIKQNLFFAFIYNAAGVPVAAGVLFPFFGILLSPMFAAAAMSFSSVSVIANSLRLRAKNI</sequence>
<keyword evidence="6 11" id="KW-0547">Nucleotide-binding</keyword>